<dbReference type="EMBL" id="CP067134">
    <property type="protein sequence ID" value="WCR11731.1"/>
    <property type="molecule type" value="Genomic_DNA"/>
</dbReference>
<dbReference type="RefSeq" id="WP_272859847.1">
    <property type="nucleotide sequence ID" value="NZ_CP067134.1"/>
</dbReference>
<reference evidence="2 3" key="1">
    <citation type="submission" date="2021-01" db="EMBL/GenBank/DDBJ databases">
        <title>Biogeographic distribution of Paracoccus.</title>
        <authorList>
            <person name="Hollensteiner J."/>
            <person name="Leineberger J."/>
            <person name="Brinkhoff T."/>
            <person name="Daniel R."/>
        </authorList>
    </citation>
    <scope>NUCLEOTIDE SEQUENCE [LARGE SCALE GENOMIC DNA]</scope>
    <source>
        <strain evidence="2 3">LMG25392</strain>
    </source>
</reference>
<protein>
    <submittedName>
        <fullName evidence="2">DUF2244 domain-containing protein</fullName>
    </submittedName>
</protein>
<dbReference type="InterPro" id="IPR019253">
    <property type="entry name" value="DUF2244_TM"/>
</dbReference>
<evidence type="ECO:0000313" key="3">
    <source>
        <dbReference type="Proteomes" id="UP001218412"/>
    </source>
</evidence>
<keyword evidence="1" id="KW-1133">Transmembrane helix</keyword>
<keyword evidence="3" id="KW-1185">Reference proteome</keyword>
<evidence type="ECO:0000313" key="2">
    <source>
        <dbReference type="EMBL" id="WCR11731.1"/>
    </source>
</evidence>
<dbReference type="Proteomes" id="UP001218412">
    <property type="component" value="Chromosome"/>
</dbReference>
<feature type="transmembrane region" description="Helical" evidence="1">
    <location>
        <begin position="33"/>
        <end position="50"/>
    </location>
</feature>
<keyword evidence="1" id="KW-0812">Transmembrane</keyword>
<accession>A0ABY7SXJ5</accession>
<feature type="transmembrane region" description="Helical" evidence="1">
    <location>
        <begin position="56"/>
        <end position="75"/>
    </location>
</feature>
<organism evidence="2 3">
    <name type="scientific">Paracoccus stylophorae</name>
    <dbReference type="NCBI Taxonomy" id="659350"/>
    <lineage>
        <taxon>Bacteria</taxon>
        <taxon>Pseudomonadati</taxon>
        <taxon>Pseudomonadota</taxon>
        <taxon>Alphaproteobacteria</taxon>
        <taxon>Rhodobacterales</taxon>
        <taxon>Paracoccaceae</taxon>
        <taxon>Paracoccus</taxon>
    </lineage>
</organism>
<sequence>MPYEWHDTAPDDSGAVSHELHVWPYRSLPVKGFVWFIAVTAGLLALPLLAVLGTTILWGLLPFMALSVGGLWFALQRSYRSGRTHEHLIITRDRLALRRQDVGSPDRVWVTNPYWVRAALRDGPVEAYLTLTDGQREVELGAFLTPEERRNLCDQVQKRLAGLR</sequence>
<keyword evidence="1" id="KW-0472">Membrane</keyword>
<gene>
    <name evidence="2" type="ORF">JHW45_04980</name>
</gene>
<proteinExistence type="predicted"/>
<dbReference type="Pfam" id="PF10003">
    <property type="entry name" value="DUF2244"/>
    <property type="match status" value="1"/>
</dbReference>
<name>A0ABY7SXJ5_9RHOB</name>
<evidence type="ECO:0000256" key="1">
    <source>
        <dbReference type="SAM" id="Phobius"/>
    </source>
</evidence>